<dbReference type="AlphaFoldDB" id="A0A0F9ASF4"/>
<proteinExistence type="predicted"/>
<sequence length="40" mass="4887">DRRGVRYEGFSPKVNRYFKNPCNDWEPRFSPTIEKLIEQN</sequence>
<protein>
    <submittedName>
        <fullName evidence="1">Uncharacterized protein</fullName>
    </submittedName>
</protein>
<evidence type="ECO:0000313" key="1">
    <source>
        <dbReference type="EMBL" id="KKL12539.1"/>
    </source>
</evidence>
<gene>
    <name evidence="1" type="ORF">LCGC14_2534790</name>
</gene>
<organism evidence="1">
    <name type="scientific">marine sediment metagenome</name>
    <dbReference type="NCBI Taxonomy" id="412755"/>
    <lineage>
        <taxon>unclassified sequences</taxon>
        <taxon>metagenomes</taxon>
        <taxon>ecological metagenomes</taxon>
    </lineage>
</organism>
<dbReference type="EMBL" id="LAZR01041216">
    <property type="protein sequence ID" value="KKL12539.1"/>
    <property type="molecule type" value="Genomic_DNA"/>
</dbReference>
<accession>A0A0F9ASF4</accession>
<comment type="caution">
    <text evidence="1">The sequence shown here is derived from an EMBL/GenBank/DDBJ whole genome shotgun (WGS) entry which is preliminary data.</text>
</comment>
<name>A0A0F9ASF4_9ZZZZ</name>
<reference evidence="1" key="1">
    <citation type="journal article" date="2015" name="Nature">
        <title>Complex archaea that bridge the gap between prokaryotes and eukaryotes.</title>
        <authorList>
            <person name="Spang A."/>
            <person name="Saw J.H."/>
            <person name="Jorgensen S.L."/>
            <person name="Zaremba-Niedzwiedzka K."/>
            <person name="Martijn J."/>
            <person name="Lind A.E."/>
            <person name="van Eijk R."/>
            <person name="Schleper C."/>
            <person name="Guy L."/>
            <person name="Ettema T.J."/>
        </authorList>
    </citation>
    <scope>NUCLEOTIDE SEQUENCE</scope>
</reference>
<feature type="non-terminal residue" evidence="1">
    <location>
        <position position="1"/>
    </location>
</feature>